<protein>
    <submittedName>
        <fullName evidence="1">Uncharacterized protein</fullName>
    </submittedName>
</protein>
<gene>
    <name evidence="1" type="ORF">EB1_16950</name>
</gene>
<dbReference type="OrthoDB" id="1114934at2"/>
<proteinExistence type="predicted"/>
<accession>A0A511NGG8</accession>
<comment type="caution">
    <text evidence="1">The sequence shown here is derived from an EMBL/GenBank/DDBJ whole genome shotgun (WGS) entry which is preliminary data.</text>
</comment>
<name>A0A511NGG8_9FLAO</name>
<keyword evidence="2" id="KW-1185">Reference proteome</keyword>
<dbReference type="AlphaFoldDB" id="A0A511NGG8"/>
<dbReference type="EMBL" id="BJXC01000010">
    <property type="protein sequence ID" value="GEM51905.1"/>
    <property type="molecule type" value="Genomic_DNA"/>
</dbReference>
<reference evidence="1 2" key="1">
    <citation type="submission" date="2019-07" db="EMBL/GenBank/DDBJ databases">
        <title>Whole genome shotgun sequence of Empedobacter brevis NBRC 14943.</title>
        <authorList>
            <person name="Hosoyama A."/>
            <person name="Uohara A."/>
            <person name="Ohji S."/>
            <person name="Ichikawa N."/>
        </authorList>
    </citation>
    <scope>NUCLEOTIDE SEQUENCE [LARGE SCALE GENOMIC DNA]</scope>
    <source>
        <strain evidence="1 2">NBRC 14943</strain>
    </source>
</reference>
<dbReference type="GeneID" id="84651095"/>
<dbReference type="STRING" id="1218108.GCA_000382425_03033"/>
<dbReference type="RefSeq" id="WP_026357654.1">
    <property type="nucleotide sequence ID" value="NZ_BJXC01000010.1"/>
</dbReference>
<sequence length="255" mass="28696">MIKKVLLTMMSIFTISLYGQEQLTYKLPISKGKLQINLGKAKIEGYDGKEIIFSYSKERHETDERAKGLRAINAMGLEDNTGLGINIIEKNGVIEVNQLQRISPPDIKILVPKEVVIKFDHESQFGDKITFKNIENEIEVSANYNDLVFENVTGPATIHSIYGNITAKFGERIKSPLSIVSIYGKVDVSIPKNVNANLKITTKYGEILVDPKLPLKMETNSDMIRYNDQLTATLNNGGNNFSFRSDYETIYLRAL</sequence>
<evidence type="ECO:0000313" key="2">
    <source>
        <dbReference type="Proteomes" id="UP000321245"/>
    </source>
</evidence>
<dbReference type="Proteomes" id="UP000321245">
    <property type="component" value="Unassembled WGS sequence"/>
</dbReference>
<evidence type="ECO:0000313" key="1">
    <source>
        <dbReference type="EMBL" id="GEM51905.1"/>
    </source>
</evidence>
<organism evidence="1 2">
    <name type="scientific">Empedobacter brevis NBRC 14943 = ATCC 43319</name>
    <dbReference type="NCBI Taxonomy" id="1218108"/>
    <lineage>
        <taxon>Bacteria</taxon>
        <taxon>Pseudomonadati</taxon>
        <taxon>Bacteroidota</taxon>
        <taxon>Flavobacteriia</taxon>
        <taxon>Flavobacteriales</taxon>
        <taxon>Weeksellaceae</taxon>
        <taxon>Empedobacter</taxon>
    </lineage>
</organism>